<organism evidence="1 2">
    <name type="scientific">Scophthalmus maximus</name>
    <name type="common">Turbot</name>
    <name type="synonym">Psetta maxima</name>
    <dbReference type="NCBI Taxonomy" id="52904"/>
    <lineage>
        <taxon>Eukaryota</taxon>
        <taxon>Metazoa</taxon>
        <taxon>Chordata</taxon>
        <taxon>Craniata</taxon>
        <taxon>Vertebrata</taxon>
        <taxon>Euteleostomi</taxon>
        <taxon>Actinopterygii</taxon>
        <taxon>Neopterygii</taxon>
        <taxon>Teleostei</taxon>
        <taxon>Neoteleostei</taxon>
        <taxon>Acanthomorphata</taxon>
        <taxon>Carangaria</taxon>
        <taxon>Pleuronectiformes</taxon>
        <taxon>Pleuronectoidei</taxon>
        <taxon>Scophthalmidae</taxon>
        <taxon>Scophthalmus</taxon>
    </lineage>
</organism>
<accession>A0A6A4SF64</accession>
<dbReference type="AlphaFoldDB" id="A0A6A4SF64"/>
<evidence type="ECO:0000313" key="1">
    <source>
        <dbReference type="EMBL" id="KAF0032793.1"/>
    </source>
</evidence>
<sequence>MSAVATAGTEKNDGSGDQTKCEALLQQKQVKQNSFLPGDSGQTSFCETDVARRSLQTVNITHPAFPSLRRPGVHCAPSSSSPGIREKVWCKGQKHTDISSLLCDARGHVVFHLPPTIATTEEGEKGLIHRKGDTDQNRCSLEDISLTPSAIGTPQFVCSPRSKPLTCRGTGSPAAALQTAAITGGHLRVWMFSDENFFFQSYCCQRSS</sequence>
<gene>
    <name evidence="1" type="ORF">F2P81_015083</name>
</gene>
<protein>
    <submittedName>
        <fullName evidence="1">Uncharacterized protein</fullName>
    </submittedName>
</protein>
<dbReference type="Proteomes" id="UP000438429">
    <property type="component" value="Unassembled WGS sequence"/>
</dbReference>
<dbReference type="EMBL" id="VEVO01000013">
    <property type="protein sequence ID" value="KAF0032793.1"/>
    <property type="molecule type" value="Genomic_DNA"/>
</dbReference>
<reference evidence="1 2" key="1">
    <citation type="submission" date="2019-06" db="EMBL/GenBank/DDBJ databases">
        <title>Draft genomes of female and male turbot (Scophthalmus maximus).</title>
        <authorList>
            <person name="Xu H."/>
            <person name="Xu X.-W."/>
            <person name="Shao C."/>
            <person name="Chen S."/>
        </authorList>
    </citation>
    <scope>NUCLEOTIDE SEQUENCE [LARGE SCALE GENOMIC DNA]</scope>
    <source>
        <strain evidence="1">Ysfricsl-2016a</strain>
        <tissue evidence="1">Blood</tissue>
    </source>
</reference>
<comment type="caution">
    <text evidence="1">The sequence shown here is derived from an EMBL/GenBank/DDBJ whole genome shotgun (WGS) entry which is preliminary data.</text>
</comment>
<proteinExistence type="predicted"/>
<name>A0A6A4SF64_SCOMX</name>
<evidence type="ECO:0000313" key="2">
    <source>
        <dbReference type="Proteomes" id="UP000438429"/>
    </source>
</evidence>